<organism evidence="1">
    <name type="scientific">Rhodotorula toruloides</name>
    <name type="common">Yeast</name>
    <name type="synonym">Rhodosporidium toruloides</name>
    <dbReference type="NCBI Taxonomy" id="5286"/>
    <lineage>
        <taxon>Eukaryota</taxon>
        <taxon>Fungi</taxon>
        <taxon>Dikarya</taxon>
        <taxon>Basidiomycota</taxon>
        <taxon>Pucciniomycotina</taxon>
        <taxon>Microbotryomycetes</taxon>
        <taxon>Sporidiobolales</taxon>
        <taxon>Sporidiobolaceae</taxon>
        <taxon>Rhodotorula</taxon>
    </lineage>
</organism>
<name>A0A061BDB5_RHOTO</name>
<dbReference type="AlphaFoldDB" id="A0A061BDB5"/>
<accession>A0A061BDB5</accession>
<evidence type="ECO:0000313" key="1">
    <source>
        <dbReference type="EMBL" id="CDR45871.1"/>
    </source>
</evidence>
<dbReference type="EMBL" id="LK052946">
    <property type="protein sequence ID" value="CDR45871.1"/>
    <property type="molecule type" value="Genomic_DNA"/>
</dbReference>
<gene>
    <name evidence="1" type="ORF">RHTO0S_11e05842g</name>
</gene>
<protein>
    <submittedName>
        <fullName evidence="1">RHTO0S11e05842g1_1</fullName>
    </submittedName>
</protein>
<sequence>MLLSMQRPTSSSSAKAVCVRHTGLEGATVSHSWPELCQQRLVVACAQIEPLLASKRCHPAAVPRRPRVPLAPLNAHTRRLVACTPHGHAVHEDTRALLACGCRIDTRLARIALSCALEFYQGPAGDLPRRQSDHQAYSSLARIQTRRSIPISVRVRSCFLRSGRLADPRSTRRSPGQLWLAGHV</sequence>
<proteinExistence type="predicted"/>
<reference evidence="1" key="1">
    <citation type="journal article" date="2014" name="Genome Announc.">
        <title>Draft genome sequence of Rhodosporidium toruloides CECT1137, an oleaginous yeast of biotechnological interest.</title>
        <authorList>
            <person name="Morin N."/>
            <person name="Calcas X."/>
            <person name="Devillers H."/>
            <person name="Durrens P."/>
            <person name="Sherman D.J."/>
            <person name="Nicaud J.-M."/>
            <person name="Neuveglise C."/>
        </authorList>
    </citation>
    <scope>NUCLEOTIDE SEQUENCE</scope>
    <source>
        <strain evidence="1">CECT1137</strain>
    </source>
</reference>